<dbReference type="InParanoid" id="A0A1I1VHJ3"/>
<organism evidence="1 2">
    <name type="scientific">Thermophagus xiamenensis</name>
    <dbReference type="NCBI Taxonomy" id="385682"/>
    <lineage>
        <taxon>Bacteria</taxon>
        <taxon>Pseudomonadati</taxon>
        <taxon>Bacteroidota</taxon>
        <taxon>Bacteroidia</taxon>
        <taxon>Marinilabiliales</taxon>
        <taxon>Marinilabiliaceae</taxon>
        <taxon>Thermophagus</taxon>
    </lineage>
</organism>
<dbReference type="Gene3D" id="2.60.40.3080">
    <property type="match status" value="1"/>
</dbReference>
<proteinExistence type="predicted"/>
<evidence type="ECO:0000313" key="1">
    <source>
        <dbReference type="EMBL" id="SFD82265.1"/>
    </source>
</evidence>
<keyword evidence="2" id="KW-1185">Reference proteome</keyword>
<dbReference type="Proteomes" id="UP000181976">
    <property type="component" value="Unassembled WGS sequence"/>
</dbReference>
<evidence type="ECO:0008006" key="3">
    <source>
        <dbReference type="Google" id="ProtNLM"/>
    </source>
</evidence>
<evidence type="ECO:0000313" key="2">
    <source>
        <dbReference type="Proteomes" id="UP000181976"/>
    </source>
</evidence>
<dbReference type="AlphaFoldDB" id="A0A1I1VHJ3"/>
<gene>
    <name evidence="1" type="ORF">SAMN05444380_102179</name>
</gene>
<dbReference type="Pfam" id="PF11589">
    <property type="entry name" value="DUF3244"/>
    <property type="match status" value="1"/>
</dbReference>
<reference evidence="1 2" key="1">
    <citation type="submission" date="2016-10" db="EMBL/GenBank/DDBJ databases">
        <authorList>
            <person name="de Groot N.N."/>
        </authorList>
    </citation>
    <scope>NUCLEOTIDE SEQUENCE [LARGE SCALE GENOMIC DNA]</scope>
    <source>
        <strain evidence="1 2">DSM 19012</strain>
    </source>
</reference>
<accession>A0A1I1VHJ3</accession>
<dbReference type="InterPro" id="IPR021638">
    <property type="entry name" value="DUF3244"/>
</dbReference>
<dbReference type="EMBL" id="FONA01000002">
    <property type="protein sequence ID" value="SFD82265.1"/>
    <property type="molecule type" value="Genomic_DNA"/>
</dbReference>
<dbReference type="RefSeq" id="WP_010528735.1">
    <property type="nucleotide sequence ID" value="NZ_AFSL01000095.1"/>
</dbReference>
<name>A0A1I1VHJ3_9BACT</name>
<sequence length="131" mass="14654">MLKYILTLVFLNSAILPFCSLAYQDILLAVDSKKEIELLGSLSTPGLKSASNPIRAFILNNQLNISFLKKKLGTISIVISSSSNVVKWEQSINTSITANVIIDISFWNKGIYEIHFIDSKGYYLYGLFNID</sequence>
<protein>
    <recommendedName>
        <fullName evidence="3">DUF3244 domain-containing protein</fullName>
    </recommendedName>
</protein>